<gene>
    <name evidence="1" type="ORF">ACFPFM_25420</name>
</gene>
<organism evidence="1 2">
    <name type="scientific">Saccharothrix xinjiangensis</name>
    <dbReference type="NCBI Taxonomy" id="204798"/>
    <lineage>
        <taxon>Bacteria</taxon>
        <taxon>Bacillati</taxon>
        <taxon>Actinomycetota</taxon>
        <taxon>Actinomycetes</taxon>
        <taxon>Pseudonocardiales</taxon>
        <taxon>Pseudonocardiaceae</taxon>
        <taxon>Saccharothrix</taxon>
    </lineage>
</organism>
<evidence type="ECO:0000313" key="2">
    <source>
        <dbReference type="Proteomes" id="UP001595833"/>
    </source>
</evidence>
<dbReference type="EMBL" id="JBHSJB010000025">
    <property type="protein sequence ID" value="MFC5057074.1"/>
    <property type="molecule type" value="Genomic_DNA"/>
</dbReference>
<reference evidence="2" key="1">
    <citation type="journal article" date="2019" name="Int. J. Syst. Evol. Microbiol.">
        <title>The Global Catalogue of Microorganisms (GCM) 10K type strain sequencing project: providing services to taxonomists for standard genome sequencing and annotation.</title>
        <authorList>
            <consortium name="The Broad Institute Genomics Platform"/>
            <consortium name="The Broad Institute Genome Sequencing Center for Infectious Disease"/>
            <person name="Wu L."/>
            <person name="Ma J."/>
        </authorList>
    </citation>
    <scope>NUCLEOTIDE SEQUENCE [LARGE SCALE GENOMIC DNA]</scope>
    <source>
        <strain evidence="2">KCTC 12848</strain>
    </source>
</reference>
<protein>
    <submittedName>
        <fullName evidence="1">Uncharacterized protein</fullName>
    </submittedName>
</protein>
<comment type="caution">
    <text evidence="1">The sequence shown here is derived from an EMBL/GenBank/DDBJ whole genome shotgun (WGS) entry which is preliminary data.</text>
</comment>
<dbReference type="RefSeq" id="WP_344039021.1">
    <property type="nucleotide sequence ID" value="NZ_BAAAKE010000014.1"/>
</dbReference>
<sequence length="48" mass="5053">MFARNGGSGLSVLTQSEPNRRFVATWEDARGSGLQDGVAVMRAGGADR</sequence>
<accession>A0ABV9Y6U4</accession>
<dbReference type="Proteomes" id="UP001595833">
    <property type="component" value="Unassembled WGS sequence"/>
</dbReference>
<keyword evidence="2" id="KW-1185">Reference proteome</keyword>
<evidence type="ECO:0000313" key="1">
    <source>
        <dbReference type="EMBL" id="MFC5057074.1"/>
    </source>
</evidence>
<proteinExistence type="predicted"/>
<name>A0ABV9Y6U4_9PSEU</name>